<name>A0A368GER6_ANCCA</name>
<gene>
    <name evidence="2" type="ORF">ANCCAN_11148</name>
</gene>
<dbReference type="OrthoDB" id="5872378at2759"/>
<evidence type="ECO:0000313" key="2">
    <source>
        <dbReference type="EMBL" id="RCN42861.1"/>
    </source>
</evidence>
<dbReference type="AlphaFoldDB" id="A0A368GER6"/>
<feature type="compositionally biased region" description="Polar residues" evidence="1">
    <location>
        <begin position="1"/>
        <end position="13"/>
    </location>
</feature>
<dbReference type="Proteomes" id="UP000252519">
    <property type="component" value="Unassembled WGS sequence"/>
</dbReference>
<evidence type="ECO:0000313" key="3">
    <source>
        <dbReference type="Proteomes" id="UP000252519"/>
    </source>
</evidence>
<dbReference type="EMBL" id="JOJR01000176">
    <property type="protein sequence ID" value="RCN42861.1"/>
    <property type="molecule type" value="Genomic_DNA"/>
</dbReference>
<feature type="region of interest" description="Disordered" evidence="1">
    <location>
        <begin position="1"/>
        <end position="30"/>
    </location>
</feature>
<evidence type="ECO:0000256" key="1">
    <source>
        <dbReference type="SAM" id="MobiDB-lite"/>
    </source>
</evidence>
<reference evidence="2 3" key="1">
    <citation type="submission" date="2014-10" db="EMBL/GenBank/DDBJ databases">
        <title>Draft genome of the hookworm Ancylostoma caninum.</title>
        <authorList>
            <person name="Mitreva M."/>
        </authorList>
    </citation>
    <scope>NUCLEOTIDE SEQUENCE [LARGE SCALE GENOMIC DNA]</scope>
    <source>
        <strain evidence="2 3">Baltimore</strain>
    </source>
</reference>
<proteinExistence type="predicted"/>
<feature type="region of interest" description="Disordered" evidence="1">
    <location>
        <begin position="114"/>
        <end position="135"/>
    </location>
</feature>
<sequence length="135" mass="14164">MPTTRSGASTTTILPGADAQPPDTNSDDSVKPLTLSLADLDDSAVVQGRDAKLLRDATAMAIAQVWNDTRATTSQLAKKINEGNSSLTEKLNESFVAVGNRLDSLPMVAMLGQDTQSPKPIRGCSSRSGYAASKI</sequence>
<dbReference type="STRING" id="29170.A0A368GER6"/>
<protein>
    <submittedName>
        <fullName evidence="2">Uncharacterized protein</fullName>
    </submittedName>
</protein>
<comment type="caution">
    <text evidence="2">The sequence shown here is derived from an EMBL/GenBank/DDBJ whole genome shotgun (WGS) entry which is preliminary data.</text>
</comment>
<organism evidence="2 3">
    <name type="scientific">Ancylostoma caninum</name>
    <name type="common">Dog hookworm</name>
    <dbReference type="NCBI Taxonomy" id="29170"/>
    <lineage>
        <taxon>Eukaryota</taxon>
        <taxon>Metazoa</taxon>
        <taxon>Ecdysozoa</taxon>
        <taxon>Nematoda</taxon>
        <taxon>Chromadorea</taxon>
        <taxon>Rhabditida</taxon>
        <taxon>Rhabditina</taxon>
        <taxon>Rhabditomorpha</taxon>
        <taxon>Strongyloidea</taxon>
        <taxon>Ancylostomatidae</taxon>
        <taxon>Ancylostomatinae</taxon>
        <taxon>Ancylostoma</taxon>
    </lineage>
</organism>
<keyword evidence="3" id="KW-1185">Reference proteome</keyword>
<accession>A0A368GER6</accession>